<proteinExistence type="predicted"/>
<evidence type="ECO:0000256" key="1">
    <source>
        <dbReference type="SAM" id="Phobius"/>
    </source>
</evidence>
<dbReference type="GeneID" id="111102611"/>
<keyword evidence="1" id="KW-0472">Membrane</keyword>
<dbReference type="KEGG" id="cvn:111102611"/>
<feature type="signal peptide" evidence="2">
    <location>
        <begin position="1"/>
        <end position="25"/>
    </location>
</feature>
<keyword evidence="2" id="KW-0732">Signal</keyword>
<protein>
    <submittedName>
        <fullName evidence="4">Uncharacterized protein LOC111102611 isoform X1</fullName>
    </submittedName>
</protein>
<feature type="chain" id="PRO_5034224221" evidence="2">
    <location>
        <begin position="26"/>
        <end position="184"/>
    </location>
</feature>
<evidence type="ECO:0000256" key="2">
    <source>
        <dbReference type="SAM" id="SignalP"/>
    </source>
</evidence>
<dbReference type="Gene3D" id="2.170.300.10">
    <property type="entry name" value="Tie2 ligand-binding domain superfamily"/>
    <property type="match status" value="1"/>
</dbReference>
<reference evidence="4" key="1">
    <citation type="submission" date="2025-08" db="UniProtKB">
        <authorList>
            <consortium name="RefSeq"/>
        </authorList>
    </citation>
    <scope>IDENTIFICATION</scope>
    <source>
        <tissue evidence="4">Whole sample</tissue>
    </source>
</reference>
<organism evidence="3 4">
    <name type="scientific">Crassostrea virginica</name>
    <name type="common">Eastern oyster</name>
    <dbReference type="NCBI Taxonomy" id="6565"/>
    <lineage>
        <taxon>Eukaryota</taxon>
        <taxon>Metazoa</taxon>
        <taxon>Spiralia</taxon>
        <taxon>Lophotrochozoa</taxon>
        <taxon>Mollusca</taxon>
        <taxon>Bivalvia</taxon>
        <taxon>Autobranchia</taxon>
        <taxon>Pteriomorphia</taxon>
        <taxon>Ostreida</taxon>
        <taxon>Ostreoidea</taxon>
        <taxon>Ostreidae</taxon>
        <taxon>Crassostrea</taxon>
    </lineage>
</organism>
<dbReference type="AlphaFoldDB" id="A0A8B8AIQ4"/>
<keyword evidence="3" id="KW-1185">Reference proteome</keyword>
<gene>
    <name evidence="4" type="primary">LOC111102611</name>
</gene>
<feature type="transmembrane region" description="Helical" evidence="1">
    <location>
        <begin position="139"/>
        <end position="167"/>
    </location>
</feature>
<keyword evidence="1" id="KW-1133">Transmembrane helix</keyword>
<accession>A0A8B8AIQ4</accession>
<dbReference type="RefSeq" id="XP_022291136.1">
    <property type="nucleotide sequence ID" value="XM_022435428.1"/>
</dbReference>
<evidence type="ECO:0000313" key="4">
    <source>
        <dbReference type="RefSeq" id="XP_022291136.1"/>
    </source>
</evidence>
<evidence type="ECO:0000313" key="3">
    <source>
        <dbReference type="Proteomes" id="UP000694844"/>
    </source>
</evidence>
<keyword evidence="1" id="KW-0812">Transmembrane</keyword>
<name>A0A8B8AIQ4_CRAVI</name>
<dbReference type="Proteomes" id="UP000694844">
    <property type="component" value="Chromosome 7"/>
</dbReference>
<sequence length="184" mass="20637">MKLRSIRSCSFALLFDFLSTLNVCASELTKTKRYSGCAVGYHGPDCKTACRYPSFGLYCQDKCNCDELLCNFKSGCQGTTIDNNLNPTSSSTHDISVTYRKQSQVFFTTKYTKLNLKEMTDNGLNICDEKGEQRYRSDIVASVIGLTTISGVFLVSYIGLHFFILYLKSKHESPKPARLNVLIV</sequence>